<evidence type="ECO:0000256" key="2">
    <source>
        <dbReference type="ARBA" id="ARBA00022475"/>
    </source>
</evidence>
<proteinExistence type="predicted"/>
<feature type="transmembrane region" description="Helical" evidence="6">
    <location>
        <begin position="52"/>
        <end position="74"/>
    </location>
</feature>
<keyword evidence="5 6" id="KW-0472">Membrane</keyword>
<feature type="transmembrane region" description="Helical" evidence="6">
    <location>
        <begin position="256"/>
        <end position="278"/>
    </location>
</feature>
<protein>
    <submittedName>
        <fullName evidence="7">ABC transporter permease</fullName>
    </submittedName>
</protein>
<sequence length="377" mass="40043">MKGRLLLLQVATPALAIVFGMLIASVMILAIGRNPIDVYAVMVRFSLTRTDSLFSILFKTTPLIFAGLAVAMSFRASLFNIGVEGQYYIGAFCAALVGFSLRGLPAVVHLPLALLAAAGGGMVWALVPIALKLRRGAHEVITTIMMNYIASALLLYLINDVFRDPTQIGTPRVRTPVVAPAARVPSMGPLLAPLGLHGSDVEKLNLLLPLGVTIAVVLAYFLSRTRFGYEVRAVASNPLAAEAAGIPNARVQFGMFMLSAGIAGLVGLNDILGFFGYLDIDFPKGLGFLGISVALLAKNNPLGVIPAALLFGFLDRGAAGVQFFARVPKEIIVILQAIIILAIVVAYELLTRYVRTQRKREAELVVTATPVAEGTGS</sequence>
<dbReference type="PANTHER" id="PTHR47089">
    <property type="entry name" value="ABC TRANSPORTER, PERMEASE PROTEIN"/>
    <property type="match status" value="1"/>
</dbReference>
<feature type="transmembrane region" description="Helical" evidence="6">
    <location>
        <begin position="204"/>
        <end position="222"/>
    </location>
</feature>
<feature type="transmembrane region" description="Helical" evidence="6">
    <location>
        <begin position="331"/>
        <end position="350"/>
    </location>
</feature>
<organism evidence="7 8">
    <name type="scientific">Candidatus Segetimicrobium genomatis</name>
    <dbReference type="NCBI Taxonomy" id="2569760"/>
    <lineage>
        <taxon>Bacteria</taxon>
        <taxon>Bacillati</taxon>
        <taxon>Candidatus Sysuimicrobiota</taxon>
        <taxon>Candidatus Sysuimicrobiia</taxon>
        <taxon>Candidatus Sysuimicrobiales</taxon>
        <taxon>Candidatus Segetimicrobiaceae</taxon>
        <taxon>Candidatus Segetimicrobium</taxon>
    </lineage>
</organism>
<feature type="transmembrane region" description="Helical" evidence="6">
    <location>
        <begin position="140"/>
        <end position="158"/>
    </location>
</feature>
<keyword evidence="3 6" id="KW-0812">Transmembrane</keyword>
<dbReference type="AlphaFoldDB" id="A0A537IR80"/>
<evidence type="ECO:0000256" key="3">
    <source>
        <dbReference type="ARBA" id="ARBA00022692"/>
    </source>
</evidence>
<evidence type="ECO:0000313" key="8">
    <source>
        <dbReference type="Proteomes" id="UP000318834"/>
    </source>
</evidence>
<name>A0A537IR80_9BACT</name>
<evidence type="ECO:0000313" key="7">
    <source>
        <dbReference type="EMBL" id="TMI73767.1"/>
    </source>
</evidence>
<feature type="transmembrane region" description="Helical" evidence="6">
    <location>
        <begin position="110"/>
        <end position="131"/>
    </location>
</feature>
<accession>A0A537IR80</accession>
<dbReference type="PANTHER" id="PTHR47089:SF1">
    <property type="entry name" value="GUANOSINE ABC TRANSPORTER PERMEASE PROTEIN NUPP"/>
    <property type="match status" value="1"/>
</dbReference>
<evidence type="ECO:0000256" key="6">
    <source>
        <dbReference type="SAM" id="Phobius"/>
    </source>
</evidence>
<dbReference type="InterPro" id="IPR001851">
    <property type="entry name" value="ABC_transp_permease"/>
</dbReference>
<dbReference type="Pfam" id="PF02653">
    <property type="entry name" value="BPD_transp_2"/>
    <property type="match status" value="1"/>
</dbReference>
<dbReference type="GO" id="GO:0022857">
    <property type="term" value="F:transmembrane transporter activity"/>
    <property type="evidence" value="ECO:0007669"/>
    <property type="project" value="InterPro"/>
</dbReference>
<evidence type="ECO:0000256" key="1">
    <source>
        <dbReference type="ARBA" id="ARBA00004651"/>
    </source>
</evidence>
<gene>
    <name evidence="7" type="ORF">E6H05_09275</name>
</gene>
<comment type="subcellular location">
    <subcellularLocation>
        <location evidence="1">Cell membrane</location>
        <topology evidence="1">Multi-pass membrane protein</topology>
    </subcellularLocation>
</comment>
<feature type="transmembrane region" description="Helical" evidence="6">
    <location>
        <begin position="7"/>
        <end position="32"/>
    </location>
</feature>
<dbReference type="CDD" id="cd06580">
    <property type="entry name" value="TM_PBP1_transp_TpRbsC_like"/>
    <property type="match status" value="1"/>
</dbReference>
<reference evidence="7 8" key="1">
    <citation type="journal article" date="2019" name="Nat. Microbiol.">
        <title>Mediterranean grassland soil C-N compound turnover is dependent on rainfall and depth, and is mediated by genomically divergent microorganisms.</title>
        <authorList>
            <person name="Diamond S."/>
            <person name="Andeer P.F."/>
            <person name="Li Z."/>
            <person name="Crits-Christoph A."/>
            <person name="Burstein D."/>
            <person name="Anantharaman K."/>
            <person name="Lane K.R."/>
            <person name="Thomas B.C."/>
            <person name="Pan C."/>
            <person name="Northen T.R."/>
            <person name="Banfield J.F."/>
        </authorList>
    </citation>
    <scope>NUCLEOTIDE SEQUENCE [LARGE SCALE GENOMIC DNA]</scope>
    <source>
        <strain evidence="7">NP_8</strain>
    </source>
</reference>
<comment type="caution">
    <text evidence="7">The sequence shown here is derived from an EMBL/GenBank/DDBJ whole genome shotgun (WGS) entry which is preliminary data.</text>
</comment>
<evidence type="ECO:0000256" key="5">
    <source>
        <dbReference type="ARBA" id="ARBA00023136"/>
    </source>
</evidence>
<keyword evidence="4 6" id="KW-1133">Transmembrane helix</keyword>
<dbReference type="GO" id="GO:0005886">
    <property type="term" value="C:plasma membrane"/>
    <property type="evidence" value="ECO:0007669"/>
    <property type="project" value="UniProtKB-SubCell"/>
</dbReference>
<dbReference type="Proteomes" id="UP000318834">
    <property type="component" value="Unassembled WGS sequence"/>
</dbReference>
<dbReference type="EMBL" id="VBAP01000067">
    <property type="protein sequence ID" value="TMI73767.1"/>
    <property type="molecule type" value="Genomic_DNA"/>
</dbReference>
<keyword evidence="2" id="KW-1003">Cell membrane</keyword>
<evidence type="ECO:0000256" key="4">
    <source>
        <dbReference type="ARBA" id="ARBA00022989"/>
    </source>
</evidence>